<gene>
    <name evidence="1" type="ORF">LYNGBM3L_14580</name>
</gene>
<dbReference type="HOGENOM" id="CLU_2579520_0_0_3"/>
<reference evidence="2" key="1">
    <citation type="journal article" date="2011" name="Proc. Natl. Acad. Sci. U.S.A.">
        <title>Genomic insights into the physiology and ecology of the marine filamentous cyanobacterium Lyngbya majuscula.</title>
        <authorList>
            <person name="Jones A.C."/>
            <person name="Monroe E.A."/>
            <person name="Podell S."/>
            <person name="Hess W.R."/>
            <person name="Klages S."/>
            <person name="Esquenazi E."/>
            <person name="Niessen S."/>
            <person name="Hoover H."/>
            <person name="Rothmann M."/>
            <person name="Lasken R.S."/>
            <person name="Yates J.R.III."/>
            <person name="Reinhardt R."/>
            <person name="Kube M."/>
            <person name="Burkart M.D."/>
            <person name="Allen E.E."/>
            <person name="Dorrestein P.C."/>
            <person name="Gerwick W.H."/>
            <person name="Gerwick L."/>
        </authorList>
    </citation>
    <scope>NUCLEOTIDE SEQUENCE [LARGE SCALE GENOMIC DNA]</scope>
    <source>
        <strain evidence="2">3L</strain>
    </source>
</reference>
<feature type="non-terminal residue" evidence="1">
    <location>
        <position position="81"/>
    </location>
</feature>
<evidence type="ECO:0000313" key="2">
    <source>
        <dbReference type="Proteomes" id="UP000003959"/>
    </source>
</evidence>
<organism evidence="1 2">
    <name type="scientific">Moorena producens 3L</name>
    <dbReference type="NCBI Taxonomy" id="489825"/>
    <lineage>
        <taxon>Bacteria</taxon>
        <taxon>Bacillati</taxon>
        <taxon>Cyanobacteriota</taxon>
        <taxon>Cyanophyceae</taxon>
        <taxon>Coleofasciculales</taxon>
        <taxon>Coleofasciculaceae</taxon>
        <taxon>Moorena</taxon>
    </lineage>
</organism>
<proteinExistence type="predicted"/>
<evidence type="ECO:0000313" key="1">
    <source>
        <dbReference type="EMBL" id="EGJ32556.1"/>
    </source>
</evidence>
<sequence length="81" mass="9212">MAVSIDISRNSVLTQAVQGFEVNFWRCLIGFFSRFVTWGDGEMGRWGDGEMGRWGDLGTSRIVGWAVARIAKIWQAWGIYH</sequence>
<dbReference type="EMBL" id="GL890914">
    <property type="protein sequence ID" value="EGJ32556.1"/>
    <property type="molecule type" value="Genomic_DNA"/>
</dbReference>
<dbReference type="AlphaFoldDB" id="F4XS77"/>
<dbReference type="Proteomes" id="UP000003959">
    <property type="component" value="Unassembled WGS sequence"/>
</dbReference>
<protein>
    <submittedName>
        <fullName evidence="1">Uncharacterized protein</fullName>
    </submittedName>
</protein>
<keyword evidence="2" id="KW-1185">Reference proteome</keyword>
<accession>F4XS77</accession>
<name>F4XS77_9CYAN</name>